<feature type="compositionally biased region" description="Basic and acidic residues" evidence="1">
    <location>
        <begin position="735"/>
        <end position="747"/>
    </location>
</feature>
<feature type="region of interest" description="Disordered" evidence="1">
    <location>
        <begin position="257"/>
        <end position="425"/>
    </location>
</feature>
<dbReference type="InterPro" id="IPR039665">
    <property type="entry name" value="PH_APBB1IP"/>
</dbReference>
<dbReference type="OrthoDB" id="6235964at2759"/>
<dbReference type="PANTHER" id="PTHR11243:SF23">
    <property type="entry name" value="LD06925P"/>
    <property type="match status" value="1"/>
</dbReference>
<dbReference type="Proteomes" id="UP001153636">
    <property type="component" value="Chromosome 12"/>
</dbReference>
<evidence type="ECO:0000313" key="4">
    <source>
        <dbReference type="Proteomes" id="UP001153636"/>
    </source>
</evidence>
<feature type="region of interest" description="Disordered" evidence="1">
    <location>
        <begin position="165"/>
        <end position="216"/>
    </location>
</feature>
<dbReference type="PANTHER" id="PTHR11243">
    <property type="entry name" value="GROWTH FACTOR RECEPTOR-BOUND PROTEIN"/>
    <property type="match status" value="1"/>
</dbReference>
<feature type="compositionally biased region" description="Polar residues" evidence="1">
    <location>
        <begin position="357"/>
        <end position="373"/>
    </location>
</feature>
<evidence type="ECO:0000313" key="3">
    <source>
        <dbReference type="EMBL" id="CAH1102369.1"/>
    </source>
</evidence>
<feature type="compositionally biased region" description="Low complexity" evidence="1">
    <location>
        <begin position="192"/>
        <end position="216"/>
    </location>
</feature>
<dbReference type="Gene3D" id="2.30.29.30">
    <property type="entry name" value="Pleckstrin-homology domain (PH domain)/Phosphotyrosine-binding domain (PTB)"/>
    <property type="match status" value="1"/>
</dbReference>
<dbReference type="InterPro" id="IPR001849">
    <property type="entry name" value="PH_domain"/>
</dbReference>
<feature type="compositionally biased region" description="Polar residues" evidence="1">
    <location>
        <begin position="165"/>
        <end position="191"/>
    </location>
</feature>
<feature type="compositionally biased region" description="Polar residues" evidence="1">
    <location>
        <begin position="270"/>
        <end position="280"/>
    </location>
</feature>
<dbReference type="InterPro" id="IPR039664">
    <property type="entry name" value="GRB/APBB1IP"/>
</dbReference>
<feature type="compositionally biased region" description="Polar residues" evidence="1">
    <location>
        <begin position="313"/>
        <end position="324"/>
    </location>
</feature>
<feature type="region of interest" description="Disordered" evidence="1">
    <location>
        <begin position="457"/>
        <end position="477"/>
    </location>
</feature>
<reference evidence="3" key="1">
    <citation type="submission" date="2022-01" db="EMBL/GenBank/DDBJ databases">
        <authorList>
            <person name="King R."/>
        </authorList>
    </citation>
    <scope>NUCLEOTIDE SEQUENCE</scope>
</reference>
<dbReference type="EMBL" id="OV651824">
    <property type="protein sequence ID" value="CAH1102369.1"/>
    <property type="molecule type" value="Genomic_DNA"/>
</dbReference>
<organism evidence="3 4">
    <name type="scientific">Psylliodes chrysocephalus</name>
    <dbReference type="NCBI Taxonomy" id="3402493"/>
    <lineage>
        <taxon>Eukaryota</taxon>
        <taxon>Metazoa</taxon>
        <taxon>Ecdysozoa</taxon>
        <taxon>Arthropoda</taxon>
        <taxon>Hexapoda</taxon>
        <taxon>Insecta</taxon>
        <taxon>Pterygota</taxon>
        <taxon>Neoptera</taxon>
        <taxon>Endopterygota</taxon>
        <taxon>Coleoptera</taxon>
        <taxon>Polyphaga</taxon>
        <taxon>Cucujiformia</taxon>
        <taxon>Chrysomeloidea</taxon>
        <taxon>Chrysomelidae</taxon>
        <taxon>Galerucinae</taxon>
        <taxon>Alticini</taxon>
        <taxon>Psylliodes</taxon>
    </lineage>
</organism>
<dbReference type="InterPro" id="IPR011993">
    <property type="entry name" value="PH-like_dom_sf"/>
</dbReference>
<proteinExistence type="predicted"/>
<feature type="region of interest" description="Disordered" evidence="1">
    <location>
        <begin position="508"/>
        <end position="529"/>
    </location>
</feature>
<feature type="compositionally biased region" description="Polar residues" evidence="1">
    <location>
        <begin position="290"/>
        <end position="299"/>
    </location>
</feature>
<evidence type="ECO:0000259" key="2">
    <source>
        <dbReference type="PROSITE" id="PS50003"/>
    </source>
</evidence>
<dbReference type="SMART" id="SM00233">
    <property type="entry name" value="PH"/>
    <property type="match status" value="1"/>
</dbReference>
<name>A0A9P0CNJ3_9CUCU</name>
<feature type="compositionally biased region" description="Low complexity" evidence="1">
    <location>
        <begin position="570"/>
        <end position="581"/>
    </location>
</feature>
<gene>
    <name evidence="3" type="ORF">PSYICH_LOCUS3161</name>
</gene>
<feature type="domain" description="PH" evidence="2">
    <location>
        <begin position="12"/>
        <end position="123"/>
    </location>
</feature>
<feature type="region of interest" description="Disordered" evidence="1">
    <location>
        <begin position="733"/>
        <end position="769"/>
    </location>
</feature>
<dbReference type="Pfam" id="PF00169">
    <property type="entry name" value="PH"/>
    <property type="match status" value="1"/>
</dbReference>
<dbReference type="CDD" id="cd01259">
    <property type="entry name" value="PH_APBB1IP"/>
    <property type="match status" value="1"/>
</dbReference>
<evidence type="ECO:0000256" key="1">
    <source>
        <dbReference type="SAM" id="MobiDB-lite"/>
    </source>
</evidence>
<feature type="compositionally biased region" description="Low complexity" evidence="1">
    <location>
        <begin position="401"/>
        <end position="410"/>
    </location>
</feature>
<protein>
    <recommendedName>
        <fullName evidence="2">PH domain-containing protein</fullName>
    </recommendedName>
</protein>
<feature type="region of interest" description="Disordered" evidence="1">
    <location>
        <begin position="570"/>
        <end position="643"/>
    </location>
</feature>
<sequence length="769" mass="84850">MLLEEYFSSNNPPELEGPLYLKADSKKGWKKHHFVLRASGLYYYPKDKVKSAKDLVCLATFDNNHLYYGLGWRKKYKAPTDFCLAIKHPRLQEPKSTKYIKYLCAEDQSTLERWMVGMRIAKFGKQLMDNYRSLIDELAQEDLDILAHARSCSVSSIAVQSFPSNVTTPTQGYQSSEAGYGTQSETYSTSTDMSSGRHSRASSSSSSGCMSDGAPSSCENAFDSEFPMGTIKRKPSMKPSLPLTNITRQLKEVGETRDEIDGTALPSSPIIYTNSGTLTRGHSRRKSNQSDDSSNNGTLKRQHSYKSRGSVESMGSRSGNSTPLCGTPVRDRVSPFSDRNGSHVDYSPSNGYLRGSISPTSSMPSCMTDSITSLPPPPETNDDVILSNSPNYSLPPPPPEVYNSNLSLDSLPPPPSLSDLPPLTGAELTGSQLSLMSLPPLPSETVLDISRNRNVNILSPDRTPTQGMSPDLTPTHSRLNTPVCSPPLSNAGSGSSTPIQGSAPVNFNTPHRSLYPQSSPIYSPQEQPSYISPQYRQSCTLPNSNNGFNNSIGLRSSLRQASLPRQISSNSIASTNSSNSSGHTCYNNQNSPSIQRKVNFQEPMSPKKTGKKISFNLAPQEVPPLPKKPAPPKRSESTKLTSPKKLVEPPVEFLKDLQRVMRKKWQVAQKCKLEPETTPHEVLGFRDAPVLLPDYKEHNVSNWVQEHYGPNNLYENIYRDNPEAVIDYATSPVHSRNEVRASVEFRSKRPPPPPPKRSESTHLSTPKTY</sequence>
<keyword evidence="4" id="KW-1185">Reference proteome</keyword>
<feature type="compositionally biased region" description="Polar residues" evidence="1">
    <location>
        <begin position="582"/>
        <end position="598"/>
    </location>
</feature>
<dbReference type="PROSITE" id="PS50003">
    <property type="entry name" value="PH_DOMAIN"/>
    <property type="match status" value="1"/>
</dbReference>
<accession>A0A9P0CNJ3</accession>
<dbReference type="SUPFAM" id="SSF50729">
    <property type="entry name" value="PH domain-like"/>
    <property type="match status" value="1"/>
</dbReference>
<dbReference type="AlphaFoldDB" id="A0A9P0CNJ3"/>